<dbReference type="PANTHER" id="PTHR10876:SF0">
    <property type="entry name" value="ZINC FINGER PROTEIN ZPR1"/>
    <property type="match status" value="1"/>
</dbReference>
<dbReference type="Pfam" id="PF22794">
    <property type="entry name" value="jr-ZPR1"/>
    <property type="match status" value="2"/>
</dbReference>
<evidence type="ECO:0000256" key="6">
    <source>
        <dbReference type="SAM" id="MobiDB-lite"/>
    </source>
</evidence>
<evidence type="ECO:0000256" key="1">
    <source>
        <dbReference type="ARBA" id="ARBA00008354"/>
    </source>
</evidence>
<dbReference type="NCBIfam" id="TIGR00310">
    <property type="entry name" value="ZPR1_znf"/>
    <property type="match status" value="1"/>
</dbReference>
<dbReference type="GO" id="GO:0005634">
    <property type="term" value="C:nucleus"/>
    <property type="evidence" value="ECO:0007669"/>
    <property type="project" value="TreeGrafter"/>
</dbReference>
<dbReference type="Pfam" id="PF03367">
    <property type="entry name" value="Zn_ribbon_ZPR1"/>
    <property type="match status" value="2"/>
</dbReference>
<evidence type="ECO:0000313" key="8">
    <source>
        <dbReference type="EnsemblMetazoa" id="XP_019856860.1"/>
    </source>
</evidence>
<feature type="region of interest" description="Disordered" evidence="6">
    <location>
        <begin position="1"/>
        <end position="23"/>
    </location>
</feature>
<reference evidence="9" key="1">
    <citation type="journal article" date="2010" name="Nature">
        <title>The Amphimedon queenslandica genome and the evolution of animal complexity.</title>
        <authorList>
            <person name="Srivastava M."/>
            <person name="Simakov O."/>
            <person name="Chapman J."/>
            <person name="Fahey B."/>
            <person name="Gauthier M.E."/>
            <person name="Mitros T."/>
            <person name="Richards G.S."/>
            <person name="Conaco C."/>
            <person name="Dacre M."/>
            <person name="Hellsten U."/>
            <person name="Larroux C."/>
            <person name="Putnam N.H."/>
            <person name="Stanke M."/>
            <person name="Adamska M."/>
            <person name="Darling A."/>
            <person name="Degnan S.M."/>
            <person name="Oakley T.H."/>
            <person name="Plachetzki D.C."/>
            <person name="Zhai Y."/>
            <person name="Adamski M."/>
            <person name="Calcino A."/>
            <person name="Cummins S.F."/>
            <person name="Goodstein D.M."/>
            <person name="Harris C."/>
            <person name="Jackson D.J."/>
            <person name="Leys S.P."/>
            <person name="Shu S."/>
            <person name="Woodcroft B.J."/>
            <person name="Vervoort M."/>
            <person name="Kosik K.S."/>
            <person name="Manning G."/>
            <person name="Degnan B.M."/>
            <person name="Rokhsar D.S."/>
        </authorList>
    </citation>
    <scope>NUCLEOTIDE SEQUENCE [LARGE SCALE GENOMIC DNA]</scope>
</reference>
<evidence type="ECO:0000256" key="4">
    <source>
        <dbReference type="ARBA" id="ARBA00022771"/>
    </source>
</evidence>
<dbReference type="Gene3D" id="2.20.25.420">
    <property type="entry name" value="ZPR1, zinc finger domain"/>
    <property type="match status" value="2"/>
</dbReference>
<dbReference type="FunFam" id="2.60.120.1040:FF:000001">
    <property type="entry name" value="Zinc finger protein ZPR1"/>
    <property type="match status" value="1"/>
</dbReference>
<name>A0AAN0JIL7_AMPQE</name>
<dbReference type="EnsemblMetazoa" id="XM_020001301.1">
    <property type="protein sequence ID" value="XP_019856860.1"/>
    <property type="gene ID" value="LOC100635832"/>
</dbReference>
<organism evidence="8 9">
    <name type="scientific">Amphimedon queenslandica</name>
    <name type="common">Sponge</name>
    <dbReference type="NCBI Taxonomy" id="400682"/>
    <lineage>
        <taxon>Eukaryota</taxon>
        <taxon>Metazoa</taxon>
        <taxon>Porifera</taxon>
        <taxon>Demospongiae</taxon>
        <taxon>Heteroscleromorpha</taxon>
        <taxon>Haplosclerida</taxon>
        <taxon>Niphatidae</taxon>
        <taxon>Amphimedon</taxon>
    </lineage>
</organism>
<sequence>MENDEGKTNPNGEANGVLPATSETLTQPLFRPLSAANIEELETSELESLCLSCHENGVTRLLLTKIPMFRDIIVISFHCPHCGNSNNEIQENSPTQTDGVEYTVAINEPTDLNRLVVKANHALLKIPSLEFEIPPGTQKGSINTLEGFIQMSISELEQDQPARKEQYPEIAAKIDDFIKRLSSILKVETPFNIVIDDPSGNSFVESKTGVGIEGSTDDKLSVKRYKRSEEQDKQLGIIDTSTKGESSDNIPSAHTLETGGVESSTSIRDEVMSFGTECPNCQMPAETNMKLVDPSSLLIDIPHFKEVVLMALNCDYCGHKSNEIKSGSGISDKGKKIELRITDPTDLSRDILKSETASMYIPELEFEVKPGTLGGRFSTIEGILTSIKEQLAGANPFVTGDASSGSKMAEFIKKLDEVIKGQKLNIHIILDDPAGNSYLQNLYAPDEDPEMKILEYDRTFEQNDDLGLNDIKTEDY</sequence>
<proteinExistence type="inferred from homology"/>
<dbReference type="RefSeq" id="XP_019856860.1">
    <property type="nucleotide sequence ID" value="XM_020001301.1"/>
</dbReference>
<dbReference type="InterPro" id="IPR042451">
    <property type="entry name" value="ZPR1_A/B_dom"/>
</dbReference>
<dbReference type="FunFam" id="2.20.25.420:FF:000001">
    <property type="entry name" value="Zinc finger protein ZPR1"/>
    <property type="match status" value="1"/>
</dbReference>
<dbReference type="AlphaFoldDB" id="A0AAN0JIL7"/>
<evidence type="ECO:0000256" key="5">
    <source>
        <dbReference type="ARBA" id="ARBA00022833"/>
    </source>
</evidence>
<dbReference type="InterPro" id="IPR004457">
    <property type="entry name" value="Znf_ZPR1"/>
</dbReference>
<dbReference type="Proteomes" id="UP000007879">
    <property type="component" value="Unassembled WGS sequence"/>
</dbReference>
<keyword evidence="9" id="KW-1185">Reference proteome</keyword>
<keyword evidence="2" id="KW-0479">Metal-binding</keyword>
<dbReference type="PANTHER" id="PTHR10876">
    <property type="entry name" value="ZINC FINGER PROTEIN ZPR1"/>
    <property type="match status" value="1"/>
</dbReference>
<accession>A0AAN0JIL7</accession>
<feature type="domain" description="Zinc finger ZPR1-type" evidence="7">
    <location>
        <begin position="276"/>
        <end position="441"/>
    </location>
</feature>
<feature type="region of interest" description="Disordered" evidence="6">
    <location>
        <begin position="240"/>
        <end position="264"/>
    </location>
</feature>
<dbReference type="InterPro" id="IPR056180">
    <property type="entry name" value="ZPR1_jr_dom"/>
</dbReference>
<feature type="compositionally biased region" description="Polar residues" evidence="6">
    <location>
        <begin position="240"/>
        <end position="252"/>
    </location>
</feature>
<dbReference type="InterPro" id="IPR040141">
    <property type="entry name" value="ZPR1"/>
</dbReference>
<evidence type="ECO:0000256" key="2">
    <source>
        <dbReference type="ARBA" id="ARBA00022723"/>
    </source>
</evidence>
<evidence type="ECO:0000313" key="9">
    <source>
        <dbReference type="Proteomes" id="UP000007879"/>
    </source>
</evidence>
<keyword evidence="4" id="KW-0863">Zinc-finger</keyword>
<keyword evidence="5" id="KW-0862">Zinc</keyword>
<protein>
    <recommendedName>
        <fullName evidence="7">Zinc finger ZPR1-type domain-containing protein</fullName>
    </recommendedName>
</protein>
<comment type="similarity">
    <text evidence="1">Belongs to the ZPR1 family.</text>
</comment>
<dbReference type="SMART" id="SM00709">
    <property type="entry name" value="Zpr1"/>
    <property type="match status" value="2"/>
</dbReference>
<evidence type="ECO:0000256" key="3">
    <source>
        <dbReference type="ARBA" id="ARBA00022737"/>
    </source>
</evidence>
<keyword evidence="3" id="KW-0677">Repeat</keyword>
<dbReference type="Gene3D" id="2.60.120.1040">
    <property type="entry name" value="ZPR1, A/B domain"/>
    <property type="match status" value="2"/>
</dbReference>
<dbReference type="FunFam" id="2.60.120.1040:FF:000003">
    <property type="entry name" value="Zinc finger protein zpr1"/>
    <property type="match status" value="1"/>
</dbReference>
<reference evidence="8" key="2">
    <citation type="submission" date="2024-06" db="UniProtKB">
        <authorList>
            <consortium name="EnsemblMetazoa"/>
        </authorList>
    </citation>
    <scope>IDENTIFICATION</scope>
</reference>
<evidence type="ECO:0000259" key="7">
    <source>
        <dbReference type="SMART" id="SM00709"/>
    </source>
</evidence>
<dbReference type="GO" id="GO:0008270">
    <property type="term" value="F:zinc ion binding"/>
    <property type="evidence" value="ECO:0007669"/>
    <property type="project" value="UniProtKB-KW"/>
</dbReference>
<dbReference type="InterPro" id="IPR042452">
    <property type="entry name" value="ZPR1_Znf1/2"/>
</dbReference>
<feature type="domain" description="Zinc finger ZPR1-type" evidence="7">
    <location>
        <begin position="48"/>
        <end position="206"/>
    </location>
</feature>
<dbReference type="GeneID" id="100635832"/>